<protein>
    <submittedName>
        <fullName evidence="1">Uncharacterized protein</fullName>
    </submittedName>
</protein>
<proteinExistence type="predicted"/>
<dbReference type="Proteomes" id="UP001060085">
    <property type="component" value="Linkage Group LG02"/>
</dbReference>
<evidence type="ECO:0000313" key="2">
    <source>
        <dbReference type="Proteomes" id="UP001060085"/>
    </source>
</evidence>
<dbReference type="EMBL" id="CM044702">
    <property type="protein sequence ID" value="KAI5679176.1"/>
    <property type="molecule type" value="Genomic_DNA"/>
</dbReference>
<gene>
    <name evidence="1" type="ORF">M9H77_10126</name>
</gene>
<accession>A0ACC0C2Q5</accession>
<sequence>MRVMAGKILVFFLALLLLSSSFASSASAASSPARIVNGFFSNAIPMLMKWVKSLKATTKTAITGRPMMKFESGYNVETVFDGSKLGIEPHTVEVLPSGELLILDSANSNLYRISSSLSLYSRPKLVAGSAEGYPGHVDGRLKEARMNHPKGLTLDDRGNIYIADTDNMAIRKISDAGITTIAGGKRGRGGGHVDGPSEEAKFSSDFDVVYVGSSCSLLVIDRGNQAIREIQLHFDDCAYQYESGFPLGIAVLIAAGFFGYMLALLQRRVGTIVSSQDDQRTLKMRSQSSFEKPLKSSVRPPLIPSEDEEERQEESFFGSLGKLLAQTGASVVEIFGGLFPWFQRKSWTSQYQQQEPLIQQQQKYPNTWPIQDSYVIRDEDEAPSIDARTPTPRKTYAFMSKDSEKMQQLRQSRAFYNGWDGNFQQQPPPQHTQTQKQQHRHQYHSSTPQTYYEQSSEKTNEIVFGAVQQDGERESMVIKPLDHASTMYERRAIRSRMNSTGYAHGH</sequence>
<organism evidence="1 2">
    <name type="scientific">Catharanthus roseus</name>
    <name type="common">Madagascar periwinkle</name>
    <name type="synonym">Vinca rosea</name>
    <dbReference type="NCBI Taxonomy" id="4058"/>
    <lineage>
        <taxon>Eukaryota</taxon>
        <taxon>Viridiplantae</taxon>
        <taxon>Streptophyta</taxon>
        <taxon>Embryophyta</taxon>
        <taxon>Tracheophyta</taxon>
        <taxon>Spermatophyta</taxon>
        <taxon>Magnoliopsida</taxon>
        <taxon>eudicotyledons</taxon>
        <taxon>Gunneridae</taxon>
        <taxon>Pentapetalae</taxon>
        <taxon>asterids</taxon>
        <taxon>lamiids</taxon>
        <taxon>Gentianales</taxon>
        <taxon>Apocynaceae</taxon>
        <taxon>Rauvolfioideae</taxon>
        <taxon>Vinceae</taxon>
        <taxon>Catharanthinae</taxon>
        <taxon>Catharanthus</taxon>
    </lineage>
</organism>
<evidence type="ECO:0000313" key="1">
    <source>
        <dbReference type="EMBL" id="KAI5679176.1"/>
    </source>
</evidence>
<comment type="caution">
    <text evidence="1">The sequence shown here is derived from an EMBL/GenBank/DDBJ whole genome shotgun (WGS) entry which is preliminary data.</text>
</comment>
<reference evidence="2" key="1">
    <citation type="journal article" date="2023" name="Nat. Plants">
        <title>Single-cell RNA sequencing provides a high-resolution roadmap for understanding the multicellular compartmentation of specialized metabolism.</title>
        <authorList>
            <person name="Sun S."/>
            <person name="Shen X."/>
            <person name="Li Y."/>
            <person name="Li Y."/>
            <person name="Wang S."/>
            <person name="Li R."/>
            <person name="Zhang H."/>
            <person name="Shen G."/>
            <person name="Guo B."/>
            <person name="Wei J."/>
            <person name="Xu J."/>
            <person name="St-Pierre B."/>
            <person name="Chen S."/>
            <person name="Sun C."/>
        </authorList>
    </citation>
    <scope>NUCLEOTIDE SEQUENCE [LARGE SCALE GENOMIC DNA]</scope>
</reference>
<name>A0ACC0C2Q5_CATRO</name>
<keyword evidence="2" id="KW-1185">Reference proteome</keyword>